<dbReference type="InterPro" id="IPR008480">
    <property type="entry name" value="DUF761_pln"/>
</dbReference>
<dbReference type="RefSeq" id="XP_050939028.1">
    <property type="nucleotide sequence ID" value="XM_051083071.1"/>
</dbReference>
<feature type="transmembrane region" description="Helical" evidence="2">
    <location>
        <begin position="63"/>
        <end position="86"/>
    </location>
</feature>
<evidence type="ECO:0000256" key="2">
    <source>
        <dbReference type="SAM" id="Phobius"/>
    </source>
</evidence>
<protein>
    <submittedName>
        <fullName evidence="4 5">Uncharacterized protein LOC103490038</fullName>
    </submittedName>
</protein>
<keyword evidence="3" id="KW-1185">Reference proteome</keyword>
<feature type="compositionally biased region" description="Polar residues" evidence="1">
    <location>
        <begin position="144"/>
        <end position="153"/>
    </location>
</feature>
<dbReference type="GeneID" id="103490038"/>
<keyword evidence="2" id="KW-0812">Transmembrane</keyword>
<feature type="region of interest" description="Disordered" evidence="1">
    <location>
        <begin position="295"/>
        <end position="355"/>
    </location>
</feature>
<dbReference type="PANTHER" id="PTHR33098:SF36">
    <property type="entry name" value="HYDROXYPROLINE-RICH GLYCOPROTEIN FAMILY PROTEIN"/>
    <property type="match status" value="1"/>
</dbReference>
<evidence type="ECO:0000313" key="3">
    <source>
        <dbReference type="Proteomes" id="UP001652600"/>
    </source>
</evidence>
<organism evidence="3 4">
    <name type="scientific">Cucumis melo</name>
    <name type="common">Muskmelon</name>
    <dbReference type="NCBI Taxonomy" id="3656"/>
    <lineage>
        <taxon>Eukaryota</taxon>
        <taxon>Viridiplantae</taxon>
        <taxon>Streptophyta</taxon>
        <taxon>Embryophyta</taxon>
        <taxon>Tracheophyta</taxon>
        <taxon>Spermatophyta</taxon>
        <taxon>Magnoliopsida</taxon>
        <taxon>eudicotyledons</taxon>
        <taxon>Gunneridae</taxon>
        <taxon>Pentapetalae</taxon>
        <taxon>rosids</taxon>
        <taxon>fabids</taxon>
        <taxon>Cucurbitales</taxon>
        <taxon>Cucurbitaceae</taxon>
        <taxon>Benincaseae</taxon>
        <taxon>Cucumis</taxon>
    </lineage>
</organism>
<feature type="region of interest" description="Disordered" evidence="1">
    <location>
        <begin position="386"/>
        <end position="423"/>
    </location>
</feature>
<evidence type="ECO:0000256" key="1">
    <source>
        <dbReference type="SAM" id="MobiDB-lite"/>
    </source>
</evidence>
<dbReference type="Pfam" id="PF05553">
    <property type="entry name" value="DUF761"/>
    <property type="match status" value="1"/>
</dbReference>
<feature type="compositionally biased region" description="Basic and acidic residues" evidence="1">
    <location>
        <begin position="295"/>
        <end position="308"/>
    </location>
</feature>
<reference evidence="4 5" key="1">
    <citation type="submission" date="2025-05" db="UniProtKB">
        <authorList>
            <consortium name="RefSeq"/>
        </authorList>
    </citation>
    <scope>IDENTIFICATION</scope>
    <source>
        <tissue evidence="4 5">Stem</tissue>
    </source>
</reference>
<feature type="compositionally biased region" description="Basic and acidic residues" evidence="1">
    <location>
        <begin position="404"/>
        <end position="417"/>
    </location>
</feature>
<feature type="compositionally biased region" description="Basic residues" evidence="1">
    <location>
        <begin position="310"/>
        <end position="322"/>
    </location>
</feature>
<dbReference type="RefSeq" id="XP_016900412.2">
    <property type="nucleotide sequence ID" value="XM_017044923.2"/>
</dbReference>
<evidence type="ECO:0000313" key="5">
    <source>
        <dbReference type="RefSeq" id="XP_050939028.1"/>
    </source>
</evidence>
<keyword evidence="2" id="KW-0472">Membrane</keyword>
<feature type="transmembrane region" description="Helical" evidence="2">
    <location>
        <begin position="98"/>
        <end position="116"/>
    </location>
</feature>
<proteinExistence type="predicted"/>
<dbReference type="AlphaFoldDB" id="A0A1S4DWQ5"/>
<feature type="region of interest" description="Disordered" evidence="1">
    <location>
        <begin position="132"/>
        <end position="153"/>
    </location>
</feature>
<dbReference type="PANTHER" id="PTHR33098">
    <property type="entry name" value="COTTON FIBER (DUF761)"/>
    <property type="match status" value="1"/>
</dbReference>
<dbReference type="Proteomes" id="UP001652600">
    <property type="component" value="Chromosome 4"/>
</dbReference>
<feature type="region of interest" description="Disordered" evidence="1">
    <location>
        <begin position="445"/>
        <end position="464"/>
    </location>
</feature>
<evidence type="ECO:0000313" key="4">
    <source>
        <dbReference type="RefSeq" id="XP_016900412.2"/>
    </source>
</evidence>
<keyword evidence="2" id="KW-1133">Transmembrane helix</keyword>
<name>A0A1S4DWQ5_CUCME</name>
<accession>A0A1S4DWQ5</accession>
<gene>
    <name evidence="4 5" type="primary">LOC103490038</name>
</gene>
<dbReference type="InParanoid" id="A0A1S4DWQ5"/>
<sequence length="464" mass="52936">MDMIYMALFTPHCGNWQTQIKSTSSSTITIQKDKNPETKMDIPPPIRPEPTSDRRYLRRTTPFQSLIISLCFIFFVLVSPFHSFSFHFFKSQSPWKSLDFLSLALVLFAIACGLLSKNNGENTIHEETYRPTFTSDDSEHTHKPNPSTPDQWNGYSDRTDQILLHHPPEVAGVEYWKLSYGTNYMTNYQSLSSDSLQHCQNLKDFDDGFVSNRASRATFPVYNEEISSSFSPPQQFSVLPLIAEPPKPSSPPVKILPPGAIVEAEVERINEGDGDFEPELPGLDFQALEGDIDENEKQREEQSKETKRNNTNKKKKKMKKWQKGVENFKEFLTPQHRYNNRPSSPPPVAVHHYQTSSIIGEKKQDLPAPPESAAQKLIAVRFQNSAGEQPPFTAEESQLVTKGESTRKENAERKSTKFCESPDVNSKADTFIERFREGLKLERMNSIKEKQRKTRTSILGRKSP</sequence>
<dbReference type="KEGG" id="cmo:103490038"/>